<name>A0ABD3IMM1_EUCGL</name>
<evidence type="ECO:0000256" key="8">
    <source>
        <dbReference type="ARBA" id="ARBA00023157"/>
    </source>
</evidence>
<reference evidence="17 18" key="1">
    <citation type="submission" date="2024-11" db="EMBL/GenBank/DDBJ databases">
        <title>Chromosome-level genome assembly of Eucalyptus globulus Labill. provides insights into its genome evolution.</title>
        <authorList>
            <person name="Li X."/>
        </authorList>
    </citation>
    <scope>NUCLEOTIDE SEQUENCE [LARGE SCALE GENOMIC DNA]</scope>
    <source>
        <strain evidence="17">CL2024</strain>
        <tissue evidence="17">Fresh tender leaves</tissue>
    </source>
</reference>
<evidence type="ECO:0000256" key="11">
    <source>
        <dbReference type="PIRSR" id="PIRSR600823-3"/>
    </source>
</evidence>
<dbReference type="PRINTS" id="PR00461">
    <property type="entry name" value="PLPEROXIDASE"/>
</dbReference>
<feature type="disulfide bond" evidence="13">
    <location>
        <begin position="96"/>
        <end position="269"/>
    </location>
</feature>
<dbReference type="EC" id="1.11.1.7" evidence="2"/>
<dbReference type="PRINTS" id="PR00458">
    <property type="entry name" value="PEROXIDASE"/>
</dbReference>
<feature type="binding site" description="axial binding residue" evidence="11">
    <location>
        <position position="165"/>
    </location>
    <ligand>
        <name>heme b</name>
        <dbReference type="ChEBI" id="CHEBI:60344"/>
    </ligand>
    <ligandPart>
        <name>Fe</name>
        <dbReference type="ChEBI" id="CHEBI:18248"/>
    </ligandPart>
</feature>
<dbReference type="SUPFAM" id="SSF48113">
    <property type="entry name" value="Heme-dependent peroxidases"/>
    <property type="match status" value="1"/>
</dbReference>
<evidence type="ECO:0000256" key="10">
    <source>
        <dbReference type="PIRSR" id="PIRSR600823-2"/>
    </source>
</evidence>
<dbReference type="Gene3D" id="1.10.520.10">
    <property type="match status" value="2"/>
</dbReference>
<evidence type="ECO:0000256" key="14">
    <source>
        <dbReference type="RuleBase" id="RU004241"/>
    </source>
</evidence>
<keyword evidence="6" id="KW-0560">Oxidoreductase</keyword>
<comment type="similarity">
    <text evidence="14">Belongs to the peroxidase family.</text>
</comment>
<comment type="cofactor">
    <cofactor evidence="11">
        <name>heme b</name>
        <dbReference type="ChEBI" id="CHEBI:60344"/>
    </cofactor>
    <text evidence="11">Binds 1 heme b (iron(II)-protoporphyrin IX) group per subunit.</text>
</comment>
<dbReference type="InterPro" id="IPR002016">
    <property type="entry name" value="Haem_peroxidase"/>
</dbReference>
<dbReference type="Gene3D" id="1.10.420.10">
    <property type="entry name" value="Peroxidase, domain 2"/>
    <property type="match status" value="2"/>
</dbReference>
<comment type="catalytic activity">
    <reaction evidence="1">
        <text>2 a phenolic donor + H2O2 = 2 a phenolic radical donor + 2 H2O</text>
        <dbReference type="Rhea" id="RHEA:56136"/>
        <dbReference type="ChEBI" id="CHEBI:15377"/>
        <dbReference type="ChEBI" id="CHEBI:16240"/>
        <dbReference type="ChEBI" id="CHEBI:139520"/>
        <dbReference type="ChEBI" id="CHEBI:139521"/>
        <dbReference type="EC" id="1.11.1.7"/>
    </reaction>
</comment>
<evidence type="ECO:0000256" key="5">
    <source>
        <dbReference type="ARBA" id="ARBA00022723"/>
    </source>
</evidence>
<evidence type="ECO:0000256" key="3">
    <source>
        <dbReference type="ARBA" id="ARBA00022559"/>
    </source>
</evidence>
<dbReference type="InterPro" id="IPR010255">
    <property type="entry name" value="Haem_peroxidase_sf"/>
</dbReference>
<feature type="site" description="Transition state stabilizer" evidence="12">
    <location>
        <position position="53"/>
    </location>
</feature>
<evidence type="ECO:0000313" key="18">
    <source>
        <dbReference type="Proteomes" id="UP001634007"/>
    </source>
</evidence>
<feature type="active site" description="Proton acceptor" evidence="9">
    <location>
        <position position="57"/>
    </location>
</feature>
<gene>
    <name evidence="17" type="ORF">ACJRO7_006637</name>
</gene>
<accession>A0ABD3IMM1</accession>
<evidence type="ECO:0000256" key="2">
    <source>
        <dbReference type="ARBA" id="ARBA00012313"/>
    </source>
</evidence>
<feature type="binding site" evidence="10">
    <location>
        <position position="135"/>
    </location>
    <ligand>
        <name>substrate</name>
    </ligand>
</feature>
<keyword evidence="11" id="KW-0106">Calcium</keyword>
<evidence type="ECO:0000256" key="9">
    <source>
        <dbReference type="PIRSR" id="PIRSR600823-1"/>
    </source>
</evidence>
<evidence type="ECO:0000256" key="1">
    <source>
        <dbReference type="ARBA" id="ARBA00000189"/>
    </source>
</evidence>
<dbReference type="CDD" id="cd00693">
    <property type="entry name" value="secretory_peroxidase"/>
    <property type="match status" value="1"/>
</dbReference>
<feature type="binding site" evidence="11">
    <location>
        <position position="166"/>
    </location>
    <ligand>
        <name>Ca(2+)</name>
        <dbReference type="ChEBI" id="CHEBI:29108"/>
        <label>2</label>
    </ligand>
</feature>
<dbReference type="EMBL" id="JBJKBG010000011">
    <property type="protein sequence ID" value="KAL3714768.1"/>
    <property type="molecule type" value="Genomic_DNA"/>
</dbReference>
<dbReference type="Pfam" id="PF00141">
    <property type="entry name" value="peroxidase"/>
    <property type="match status" value="1"/>
</dbReference>
<feature type="domain" description="Plant heme peroxidase family profile" evidence="16">
    <location>
        <begin position="34"/>
        <end position="273"/>
    </location>
</feature>
<proteinExistence type="inferred from homology"/>
<sequence>MGRLFGLGMGIVLGFLGNIAVSTQAQLEMGYYSKSFVEDHIRNAHSLAAALLRMHFHDLLRRAERDSPPNFTVRGINFIDRAKSLVEAEYAGIVSCADIIALAARDAIGGPFWRVPTVRRDGVISRASEALSNIPSPSSKLNAPQTFFANKGLDLKDLVLSSGAHTIVASHCSSFRNHLYNFTGGEDQDPSLESGYAANLKAKKCRSLSNDTIFRSDSAITTSPATKLFITQVLQGSLDNFYAQFVMAMEKMGRIDVKTGLAGEIRKHCALVNSPNQRE</sequence>
<dbReference type="AlphaFoldDB" id="A0ABD3IMM1"/>
<comment type="cofactor">
    <cofactor evidence="11">
        <name>Ca(2+)</name>
        <dbReference type="ChEBI" id="CHEBI:29108"/>
    </cofactor>
    <text evidence="11">Binds 2 calcium ions per subunit.</text>
</comment>
<keyword evidence="4" id="KW-0349">Heme</keyword>
<feature type="signal peptide" evidence="15">
    <location>
        <begin position="1"/>
        <end position="25"/>
    </location>
</feature>
<dbReference type="GO" id="GO:0046872">
    <property type="term" value="F:metal ion binding"/>
    <property type="evidence" value="ECO:0007669"/>
    <property type="project" value="UniProtKB-KW"/>
</dbReference>
<evidence type="ECO:0000256" key="6">
    <source>
        <dbReference type="ARBA" id="ARBA00023002"/>
    </source>
</evidence>
<evidence type="ECO:0000256" key="15">
    <source>
        <dbReference type="SAM" id="SignalP"/>
    </source>
</evidence>
<dbReference type="GO" id="GO:0140825">
    <property type="term" value="F:lactoperoxidase activity"/>
    <property type="evidence" value="ECO:0007669"/>
    <property type="project" value="UniProtKB-EC"/>
</dbReference>
<comment type="caution">
    <text evidence="17">The sequence shown here is derived from an EMBL/GenBank/DDBJ whole genome shotgun (WGS) entry which is preliminary data.</text>
</comment>
<keyword evidence="8 13" id="KW-1015">Disulfide bond</keyword>
<evidence type="ECO:0000259" key="16">
    <source>
        <dbReference type="PROSITE" id="PS50873"/>
    </source>
</evidence>
<dbReference type="PANTHER" id="PTHR31235">
    <property type="entry name" value="PEROXIDASE 25-RELATED"/>
    <property type="match status" value="1"/>
</dbReference>
<evidence type="ECO:0000256" key="7">
    <source>
        <dbReference type="ARBA" id="ARBA00023004"/>
    </source>
</evidence>
<keyword evidence="5 11" id="KW-0479">Metal-binding</keyword>
<feature type="binding site" evidence="11">
    <location>
        <position position="64"/>
    </location>
    <ligand>
        <name>Ca(2+)</name>
        <dbReference type="ChEBI" id="CHEBI:29108"/>
        <label>1</label>
    </ligand>
</feature>
<feature type="binding site" evidence="11">
    <location>
        <position position="58"/>
    </location>
    <ligand>
        <name>Ca(2+)</name>
        <dbReference type="ChEBI" id="CHEBI:29108"/>
        <label>1</label>
    </ligand>
</feature>
<feature type="disulfide bond" evidence="13">
    <location>
        <begin position="172"/>
        <end position="205"/>
    </location>
</feature>
<evidence type="ECO:0000256" key="4">
    <source>
        <dbReference type="ARBA" id="ARBA00022617"/>
    </source>
</evidence>
<evidence type="ECO:0000256" key="13">
    <source>
        <dbReference type="PIRSR" id="PIRSR600823-5"/>
    </source>
</evidence>
<dbReference type="Proteomes" id="UP001634007">
    <property type="component" value="Unassembled WGS sequence"/>
</dbReference>
<dbReference type="InterPro" id="IPR033905">
    <property type="entry name" value="Secretory_peroxidase"/>
</dbReference>
<organism evidence="17 18">
    <name type="scientific">Eucalyptus globulus</name>
    <name type="common">Tasmanian blue gum</name>
    <dbReference type="NCBI Taxonomy" id="34317"/>
    <lineage>
        <taxon>Eukaryota</taxon>
        <taxon>Viridiplantae</taxon>
        <taxon>Streptophyta</taxon>
        <taxon>Embryophyta</taxon>
        <taxon>Tracheophyta</taxon>
        <taxon>Spermatophyta</taxon>
        <taxon>Magnoliopsida</taxon>
        <taxon>eudicotyledons</taxon>
        <taxon>Gunneridae</taxon>
        <taxon>Pentapetalae</taxon>
        <taxon>rosids</taxon>
        <taxon>malvids</taxon>
        <taxon>Myrtales</taxon>
        <taxon>Myrtaceae</taxon>
        <taxon>Myrtoideae</taxon>
        <taxon>Eucalypteae</taxon>
        <taxon>Eucalyptus</taxon>
    </lineage>
</organism>
<protein>
    <recommendedName>
        <fullName evidence="2">peroxidase</fullName>
        <ecNumber evidence="2">1.11.1.7</ecNumber>
    </recommendedName>
</protein>
<dbReference type="PROSITE" id="PS50873">
    <property type="entry name" value="PEROXIDASE_4"/>
    <property type="match status" value="1"/>
</dbReference>
<feature type="chain" id="PRO_5044872965" description="peroxidase" evidence="15">
    <location>
        <begin position="26"/>
        <end position="279"/>
    </location>
</feature>
<keyword evidence="15" id="KW-0732">Signal</keyword>
<keyword evidence="18" id="KW-1185">Reference proteome</keyword>
<evidence type="ECO:0000256" key="12">
    <source>
        <dbReference type="PIRSR" id="PIRSR600823-4"/>
    </source>
</evidence>
<keyword evidence="7 11" id="KW-0408">Iron</keyword>
<keyword evidence="3" id="KW-0575">Peroxidase</keyword>
<evidence type="ECO:0000313" key="17">
    <source>
        <dbReference type="EMBL" id="KAL3714768.1"/>
    </source>
</evidence>
<dbReference type="InterPro" id="IPR000823">
    <property type="entry name" value="Peroxidase_pln"/>
</dbReference>